<dbReference type="GO" id="GO:0003825">
    <property type="term" value="F:alpha,alpha-trehalose-phosphate synthase (UDP-forming) activity"/>
    <property type="evidence" value="ECO:0007669"/>
    <property type="project" value="TreeGrafter"/>
</dbReference>
<dbReference type="GO" id="GO:0004805">
    <property type="term" value="F:trehalose-phosphatase activity"/>
    <property type="evidence" value="ECO:0007669"/>
    <property type="project" value="TreeGrafter"/>
</dbReference>
<dbReference type="PANTHER" id="PTHR10788:SF106">
    <property type="entry name" value="BCDNA.GH08860"/>
    <property type="match status" value="1"/>
</dbReference>
<dbReference type="VEuPathDB" id="MicrosporidiaDB:HERIO_103"/>
<dbReference type="InterPro" id="IPR001830">
    <property type="entry name" value="Glyco_trans_20"/>
</dbReference>
<dbReference type="Proteomes" id="UP000192501">
    <property type="component" value="Unassembled WGS sequence"/>
</dbReference>
<dbReference type="EMBL" id="LTAI01000385">
    <property type="protein sequence ID" value="ORD98911.1"/>
    <property type="molecule type" value="Genomic_DNA"/>
</dbReference>
<dbReference type="GO" id="GO:0005992">
    <property type="term" value="P:trehalose biosynthetic process"/>
    <property type="evidence" value="ECO:0007669"/>
    <property type="project" value="InterPro"/>
</dbReference>
<proteinExistence type="predicted"/>
<reference evidence="1 2" key="1">
    <citation type="journal article" date="2017" name="Environ. Microbiol.">
        <title>Decay of the glycolytic pathway and adaptation to intranuclear parasitism within Enterocytozoonidae microsporidia.</title>
        <authorList>
            <person name="Wiredu Boakye D."/>
            <person name="Jaroenlak P."/>
            <person name="Prachumwat A."/>
            <person name="Williams T.A."/>
            <person name="Bateman K.S."/>
            <person name="Itsathitphaisarn O."/>
            <person name="Sritunyalucksana K."/>
            <person name="Paszkiewicz K.H."/>
            <person name="Moore K.A."/>
            <person name="Stentiford G.D."/>
            <person name="Williams B.A."/>
        </authorList>
    </citation>
    <scope>NUCLEOTIDE SEQUENCE [LARGE SCALE GENOMIC DNA]</scope>
    <source>
        <strain evidence="2">canceri</strain>
    </source>
</reference>
<organism evidence="1 2">
    <name type="scientific">Hepatospora eriocheir</name>
    <dbReference type="NCBI Taxonomy" id="1081669"/>
    <lineage>
        <taxon>Eukaryota</taxon>
        <taxon>Fungi</taxon>
        <taxon>Fungi incertae sedis</taxon>
        <taxon>Microsporidia</taxon>
        <taxon>Hepatosporidae</taxon>
        <taxon>Hepatospora</taxon>
    </lineage>
</organism>
<gene>
    <name evidence="1" type="primary">TPS1</name>
    <name evidence="1" type="ORF">A0H76_1727</name>
</gene>
<dbReference type="SUPFAM" id="SSF53756">
    <property type="entry name" value="UDP-Glycosyltransferase/glycogen phosphorylase"/>
    <property type="match status" value="1"/>
</dbReference>
<dbReference type="CDD" id="cd03788">
    <property type="entry name" value="GT20_TPS"/>
    <property type="match status" value="1"/>
</dbReference>
<accession>A0A1X0QGM1</accession>
<evidence type="ECO:0000313" key="2">
    <source>
        <dbReference type="Proteomes" id="UP000192501"/>
    </source>
</evidence>
<dbReference type="GO" id="GO:0005829">
    <property type="term" value="C:cytosol"/>
    <property type="evidence" value="ECO:0007669"/>
    <property type="project" value="TreeGrafter"/>
</dbReference>
<name>A0A1X0QGM1_9MICR</name>
<evidence type="ECO:0000313" key="1">
    <source>
        <dbReference type="EMBL" id="ORD98911.1"/>
    </source>
</evidence>
<dbReference type="VEuPathDB" id="MicrosporidiaDB:A0H76_1727"/>
<comment type="caution">
    <text evidence="1">The sequence shown here is derived from an EMBL/GenBank/DDBJ whole genome shotgun (WGS) entry which is preliminary data.</text>
</comment>
<sequence length="457" mass="52811">MKLIIVSNRLPIKLKENDGEYEYTKSSGGLAAGIDNLANKRDFIWVGNLSGYDLTENEQKRISGDIWIKFKYVPIFLPNDTQSKFYNGFCNGILWPLLHSFCDDVCFTFSDHRAYIEANEVFADKILEVADEDSTIWVHDYHLFYLPEILKRKNPKLKVAFFLHVPFPVYDNFAILPCSKQLVKSIAYADIVAFHVPEYVINFLENIKKFEIDKRPITKAISIGIDPNQFRKTCEEESTIKFYNEIKEKYKDKKIIIEIDRTDYIKGFPEKYKAIERFYKKYPEYVKKVVFLQVAIPSRMDVREYSCYVKDFNAQVQAINGKIGDLHHTPVKLQFSSVSFNELCALYLAGDALFVGSIIDGMNLVALEYVACQDKNKGVLILSQNIGALISLPGAVPYNPCNTEDGADTIKEALELTEENKSERHEFNKEMIDKFTTFKWAEDNLKFIEETFEVKNE</sequence>
<dbReference type="Pfam" id="PF00982">
    <property type="entry name" value="Glyco_transf_20"/>
    <property type="match status" value="1"/>
</dbReference>
<protein>
    <submittedName>
        <fullName evidence="1">TPS1</fullName>
    </submittedName>
</protein>
<dbReference type="Gene3D" id="3.40.50.2000">
    <property type="entry name" value="Glycogen Phosphorylase B"/>
    <property type="match status" value="2"/>
</dbReference>
<dbReference type="AlphaFoldDB" id="A0A1X0QGM1"/>
<dbReference type="PANTHER" id="PTHR10788">
    <property type="entry name" value="TREHALOSE-6-PHOSPHATE SYNTHASE"/>
    <property type="match status" value="1"/>
</dbReference>